<dbReference type="InterPro" id="IPR027417">
    <property type="entry name" value="P-loop_NTPase"/>
</dbReference>
<dbReference type="AlphaFoldDB" id="A0A3D9HNR8"/>
<dbReference type="Proteomes" id="UP000256869">
    <property type="component" value="Unassembled WGS sequence"/>
</dbReference>
<dbReference type="OrthoDB" id="2600859at2"/>
<evidence type="ECO:0000259" key="1">
    <source>
        <dbReference type="Pfam" id="PF13401"/>
    </source>
</evidence>
<dbReference type="Pfam" id="PF13401">
    <property type="entry name" value="AAA_22"/>
    <property type="match status" value="1"/>
</dbReference>
<reference evidence="2 3" key="1">
    <citation type="submission" date="2018-07" db="EMBL/GenBank/DDBJ databases">
        <title>Genomic Encyclopedia of Type Strains, Phase III (KMG-III): the genomes of soil and plant-associated and newly described type strains.</title>
        <authorList>
            <person name="Whitman W."/>
        </authorList>
    </citation>
    <scope>NUCLEOTIDE SEQUENCE [LARGE SCALE GENOMIC DNA]</scope>
    <source>
        <strain evidence="2 3">CECT 8236</strain>
    </source>
</reference>
<protein>
    <submittedName>
        <fullName evidence="2">AAA domain-containing protein</fullName>
    </submittedName>
</protein>
<dbReference type="GO" id="GO:0016887">
    <property type="term" value="F:ATP hydrolysis activity"/>
    <property type="evidence" value="ECO:0007669"/>
    <property type="project" value="InterPro"/>
</dbReference>
<gene>
    <name evidence="2" type="ORF">DFP95_1482</name>
</gene>
<evidence type="ECO:0000313" key="2">
    <source>
        <dbReference type="EMBL" id="RED51118.1"/>
    </source>
</evidence>
<sequence>MIILNYEEIKLFIADFLTNADKSFGFISSPSGTGKTFVLRRYCQENSTAVYLKLPAAKLSTRSLLLEILNSLGVPIVNRYQAYRIPQLIQLLKFVIPNTQISHLVVDDIELVSVNRNRVELFEIIKHLSIELPVKFVLTGTQIPELPVSMKIRSNFYITA</sequence>
<dbReference type="Gene3D" id="3.40.50.300">
    <property type="entry name" value="P-loop containing nucleotide triphosphate hydrolases"/>
    <property type="match status" value="1"/>
</dbReference>
<organism evidence="2 3">
    <name type="scientific">Cohnella lupini</name>
    <dbReference type="NCBI Taxonomy" id="1294267"/>
    <lineage>
        <taxon>Bacteria</taxon>
        <taxon>Bacillati</taxon>
        <taxon>Bacillota</taxon>
        <taxon>Bacilli</taxon>
        <taxon>Bacillales</taxon>
        <taxon>Paenibacillaceae</taxon>
        <taxon>Cohnella</taxon>
    </lineage>
</organism>
<dbReference type="EMBL" id="QRDY01000048">
    <property type="protein sequence ID" value="RED51118.1"/>
    <property type="molecule type" value="Genomic_DNA"/>
</dbReference>
<evidence type="ECO:0000313" key="3">
    <source>
        <dbReference type="Proteomes" id="UP000256869"/>
    </source>
</evidence>
<feature type="domain" description="ORC1/DEAH AAA+ ATPase" evidence="1">
    <location>
        <begin position="21"/>
        <end position="142"/>
    </location>
</feature>
<dbReference type="SUPFAM" id="SSF52540">
    <property type="entry name" value="P-loop containing nucleoside triphosphate hydrolases"/>
    <property type="match status" value="1"/>
</dbReference>
<proteinExistence type="predicted"/>
<comment type="caution">
    <text evidence="2">The sequence shown here is derived from an EMBL/GenBank/DDBJ whole genome shotgun (WGS) entry which is preliminary data.</text>
</comment>
<dbReference type="RefSeq" id="WP_115996048.1">
    <property type="nucleotide sequence ID" value="NZ_QRDY01000048.1"/>
</dbReference>
<accession>A0A3D9HNR8</accession>
<dbReference type="InterPro" id="IPR049945">
    <property type="entry name" value="AAA_22"/>
</dbReference>
<name>A0A3D9HNR8_9BACL</name>
<keyword evidence="3" id="KW-1185">Reference proteome</keyword>